<dbReference type="HOGENOM" id="CLU_2170063_0_0_6"/>
<evidence type="ECO:0000313" key="2">
    <source>
        <dbReference type="Proteomes" id="UP000001188"/>
    </source>
</evidence>
<dbReference type="EMBL" id="AM920689">
    <property type="protein sequence ID" value="CAP51891.1"/>
    <property type="molecule type" value="Genomic_DNA"/>
</dbReference>
<sequence length="110" mass="12352">MLRVGRRVARVVRFVRSAVDPEAPTLQSMPVRNARLYVLRFVMCRAECFSNRRALIRIACIASNRGAFIAFGPCRRVADYCKKRSPYGSTAVIAARQPRLQRRGAATPLA</sequence>
<gene>
    <name evidence="1" type="ORF">XCCB100_2531</name>
</gene>
<dbReference type="AlphaFoldDB" id="B0RTX7"/>
<organism evidence="1 2">
    <name type="scientific">Xanthomonas campestris pv. campestris (strain B100)</name>
    <dbReference type="NCBI Taxonomy" id="509169"/>
    <lineage>
        <taxon>Bacteria</taxon>
        <taxon>Pseudomonadati</taxon>
        <taxon>Pseudomonadota</taxon>
        <taxon>Gammaproteobacteria</taxon>
        <taxon>Lysobacterales</taxon>
        <taxon>Lysobacteraceae</taxon>
        <taxon>Xanthomonas</taxon>
    </lineage>
</organism>
<dbReference type="KEGG" id="xca:xcc-b100_2531"/>
<protein>
    <submittedName>
        <fullName evidence="1">Uncharacterized protein</fullName>
    </submittedName>
</protein>
<proteinExistence type="predicted"/>
<reference evidence="1 2" key="1">
    <citation type="journal article" date="2008" name="J. Biotechnol.">
        <title>The genome of Xanthomonas campestris pv. campestris B100 and its use for the reconstruction of metabolic pathways involved in xanthan biosynthesis.</title>
        <authorList>
            <person name="Vorholter F.J."/>
            <person name="Schneiker S."/>
            <person name="Goesmann A."/>
            <person name="Krause L."/>
            <person name="Bekel T."/>
            <person name="Kaiser O."/>
            <person name="Linke B."/>
            <person name="Patschkowski T."/>
            <person name="Ruckert C."/>
            <person name="Schmid J."/>
            <person name="Sidhu V.K."/>
            <person name="Sieber V."/>
            <person name="Tauch A."/>
            <person name="Watt S.A."/>
            <person name="Weisshaar B."/>
            <person name="Becker A."/>
            <person name="Niehaus K."/>
            <person name="Puhler A."/>
        </authorList>
    </citation>
    <scope>NUCLEOTIDE SEQUENCE [LARGE SCALE GENOMIC DNA]</scope>
    <source>
        <strain evidence="1 2">B100</strain>
    </source>
</reference>
<dbReference type="Proteomes" id="UP000001188">
    <property type="component" value="Chromosome"/>
</dbReference>
<evidence type="ECO:0000313" key="1">
    <source>
        <dbReference type="EMBL" id="CAP51891.1"/>
    </source>
</evidence>
<name>B0RTX7_XANCB</name>
<accession>B0RTX7</accession>